<dbReference type="InterPro" id="IPR012373">
    <property type="entry name" value="Ferrdict_sens_TM"/>
</dbReference>
<sequence>MKKIYKSRHTYALGVCLTYKSHQNYYLLNKQLLKKFFRNQCNSEELEQVYDWFKTKEGAEYLEMKLEQDMHHYAEEENLLLFPDVPTDRMLQNIRKKRSKSINKQDDFKWIIRAAVVLLFFTILGGSYLILQHSNPVSEQTAKQVYKTISTQEDQHRLMTLSDGTQIRLNSNSSIVLPEVFSDNVREVRLKGEAWFQVAEDSSKPFIIQADKAQVRVLGTEFNVKVDTLARNVQVAVTEGKVSLNNVNRSENRAILTKDTFALYNLQNDEILIEQAPVINYLSWINGRLTFYNDPLWQVNRFLERKYNVRIRYDQQHIGKLALSLDVAAKDLESILDIIANTLNLQFSYNPDRNDVLWTKPNNPINS</sequence>
<keyword evidence="5" id="KW-1185">Reference proteome</keyword>
<keyword evidence="1" id="KW-0812">Transmembrane</keyword>
<dbReference type="EMBL" id="PISP01000002">
    <property type="protein sequence ID" value="PKD43494.1"/>
    <property type="molecule type" value="Genomic_DNA"/>
</dbReference>
<dbReference type="Pfam" id="PF16344">
    <property type="entry name" value="FecR_C"/>
    <property type="match status" value="1"/>
</dbReference>
<evidence type="ECO:0000313" key="4">
    <source>
        <dbReference type="EMBL" id="PKD43494.1"/>
    </source>
</evidence>
<evidence type="ECO:0008006" key="6">
    <source>
        <dbReference type="Google" id="ProtNLM"/>
    </source>
</evidence>
<dbReference type="InterPro" id="IPR032508">
    <property type="entry name" value="FecR_C"/>
</dbReference>
<name>A0A2N0VH48_9BACT</name>
<comment type="caution">
    <text evidence="4">The sequence shown here is derived from an EMBL/GenBank/DDBJ whole genome shotgun (WGS) entry which is preliminary data.</text>
</comment>
<dbReference type="InterPro" id="IPR006860">
    <property type="entry name" value="FecR"/>
</dbReference>
<proteinExistence type="predicted"/>
<dbReference type="PIRSF" id="PIRSF018266">
    <property type="entry name" value="FecR"/>
    <property type="match status" value="1"/>
</dbReference>
<evidence type="ECO:0000259" key="2">
    <source>
        <dbReference type="Pfam" id="PF04773"/>
    </source>
</evidence>
<dbReference type="OrthoDB" id="1119382at2"/>
<evidence type="ECO:0000259" key="3">
    <source>
        <dbReference type="Pfam" id="PF16344"/>
    </source>
</evidence>
<gene>
    <name evidence="4" type="ORF">CWD77_07950</name>
</gene>
<organism evidence="4 5">
    <name type="scientific">Rhodohalobacter barkolensis</name>
    <dbReference type="NCBI Taxonomy" id="2053187"/>
    <lineage>
        <taxon>Bacteria</taxon>
        <taxon>Pseudomonadati</taxon>
        <taxon>Balneolota</taxon>
        <taxon>Balneolia</taxon>
        <taxon>Balneolales</taxon>
        <taxon>Balneolaceae</taxon>
        <taxon>Rhodohalobacter</taxon>
    </lineage>
</organism>
<evidence type="ECO:0000313" key="5">
    <source>
        <dbReference type="Proteomes" id="UP000233398"/>
    </source>
</evidence>
<dbReference type="Gene3D" id="2.60.120.1440">
    <property type="match status" value="1"/>
</dbReference>
<dbReference type="AlphaFoldDB" id="A0A2N0VH48"/>
<feature type="domain" description="Protein FecR C-terminal" evidence="3">
    <location>
        <begin position="288"/>
        <end position="350"/>
    </location>
</feature>
<dbReference type="GO" id="GO:0016989">
    <property type="term" value="F:sigma factor antagonist activity"/>
    <property type="evidence" value="ECO:0007669"/>
    <property type="project" value="TreeGrafter"/>
</dbReference>
<keyword evidence="1" id="KW-0472">Membrane</keyword>
<dbReference type="PANTHER" id="PTHR30273:SF2">
    <property type="entry name" value="PROTEIN FECR"/>
    <property type="match status" value="1"/>
</dbReference>
<feature type="transmembrane region" description="Helical" evidence="1">
    <location>
        <begin position="110"/>
        <end position="131"/>
    </location>
</feature>
<dbReference type="PANTHER" id="PTHR30273">
    <property type="entry name" value="PERIPLASMIC SIGNAL SENSOR AND SIGMA FACTOR ACTIVATOR FECR-RELATED"/>
    <property type="match status" value="1"/>
</dbReference>
<reference evidence="4 5" key="1">
    <citation type="submission" date="2017-11" db="EMBL/GenBank/DDBJ databases">
        <title>Rhodohalobacter 15182 sp. nov., isolated from a salt lake.</title>
        <authorList>
            <person name="Han S."/>
        </authorList>
    </citation>
    <scope>NUCLEOTIDE SEQUENCE [LARGE SCALE GENOMIC DNA]</scope>
    <source>
        <strain evidence="4 5">15182</strain>
    </source>
</reference>
<evidence type="ECO:0000256" key="1">
    <source>
        <dbReference type="SAM" id="Phobius"/>
    </source>
</evidence>
<keyword evidence="1" id="KW-1133">Transmembrane helix</keyword>
<accession>A0A2N0VH48</accession>
<protein>
    <recommendedName>
        <fullName evidence="6">FecR protein domain-containing protein</fullName>
    </recommendedName>
</protein>
<feature type="domain" description="FecR protein" evidence="2">
    <location>
        <begin position="148"/>
        <end position="242"/>
    </location>
</feature>
<dbReference type="Proteomes" id="UP000233398">
    <property type="component" value="Unassembled WGS sequence"/>
</dbReference>
<dbReference type="Pfam" id="PF04773">
    <property type="entry name" value="FecR"/>
    <property type="match status" value="1"/>
</dbReference>
<dbReference type="Gene3D" id="3.55.50.30">
    <property type="match status" value="1"/>
</dbReference>